<dbReference type="InterPro" id="IPR052976">
    <property type="entry name" value="Scoloptoxin-like"/>
</dbReference>
<dbReference type="Gene3D" id="2.170.140.10">
    <property type="entry name" value="Chitin binding domain"/>
    <property type="match status" value="1"/>
</dbReference>
<proteinExistence type="predicted"/>
<dbReference type="RefSeq" id="XP_017888512.1">
    <property type="nucleotide sequence ID" value="XM_018033023.2"/>
</dbReference>
<keyword evidence="2" id="KW-0812">Transmembrane</keyword>
<keyword evidence="2" id="KW-0472">Membrane</keyword>
<reference evidence="5" key="1">
    <citation type="submission" date="2025-08" db="UniProtKB">
        <authorList>
            <consortium name="RefSeq"/>
        </authorList>
    </citation>
    <scope>IDENTIFICATION</scope>
    <source>
        <tissue evidence="5">Whole body</tissue>
    </source>
</reference>
<evidence type="ECO:0000313" key="4">
    <source>
        <dbReference type="Proteomes" id="UP000694925"/>
    </source>
</evidence>
<evidence type="ECO:0000313" key="5">
    <source>
        <dbReference type="RefSeq" id="XP_017888512.1"/>
    </source>
</evidence>
<name>A0AAJ7JBC2_9HYME</name>
<dbReference type="KEGG" id="ccal:108629987"/>
<keyword evidence="4" id="KW-1185">Reference proteome</keyword>
<dbReference type="InterPro" id="IPR036508">
    <property type="entry name" value="Chitin-bd_dom_sf"/>
</dbReference>
<feature type="domain" description="Chitin-binding type-2" evidence="3">
    <location>
        <begin position="36"/>
        <end position="94"/>
    </location>
</feature>
<dbReference type="PANTHER" id="PTHR22933">
    <property type="entry name" value="FI18007P1-RELATED"/>
    <property type="match status" value="1"/>
</dbReference>
<dbReference type="SUPFAM" id="SSF57625">
    <property type="entry name" value="Invertebrate chitin-binding proteins"/>
    <property type="match status" value="1"/>
</dbReference>
<gene>
    <name evidence="5" type="primary">LOC108629987</name>
</gene>
<dbReference type="GO" id="GO:0005576">
    <property type="term" value="C:extracellular region"/>
    <property type="evidence" value="ECO:0007669"/>
    <property type="project" value="InterPro"/>
</dbReference>
<accession>A0AAJ7JBC2</accession>
<dbReference type="GO" id="GO:0008061">
    <property type="term" value="F:chitin binding"/>
    <property type="evidence" value="ECO:0007669"/>
    <property type="project" value="InterPro"/>
</dbReference>
<sequence length="390" mass="44770">MGRSCWTLRVFIQHVMFIFLAQFNVFSTGIAMRTTSFSCLNRTAGFYADLSTNCKLYHTCDEYGNKFTYYCPKETAFRQDALICDHAHLVQCQGHNATEYEEANEDTDSSCVRNSQKSHFSYTTEPVIKMNNKMEQQSVFNFKQTNKNASNKTESKIMNTLYSLNYFNFTTNAPIERTKTQYNNIATTNQYRASFSIQNPSLYDKNKLNKKPRMEQQGSNQRTSDLKQSSNTFSGIIRNAENNAKDYQSTKSSNNFLQPPLTNYRNYPYLETLKSIQKNTKIPSTTIGIRATSIVATATELPVHALTLSLKPLVPGELEYDPYYPRVSTTTESYYTPMHSANESLYDKTSTSTTWSISNFELPSVLPDLNFLQDIVDRRKLLYIAPLKYN</sequence>
<organism evidence="4 5">
    <name type="scientific">Ceratina calcarata</name>
    <dbReference type="NCBI Taxonomy" id="156304"/>
    <lineage>
        <taxon>Eukaryota</taxon>
        <taxon>Metazoa</taxon>
        <taxon>Ecdysozoa</taxon>
        <taxon>Arthropoda</taxon>
        <taxon>Hexapoda</taxon>
        <taxon>Insecta</taxon>
        <taxon>Pterygota</taxon>
        <taxon>Neoptera</taxon>
        <taxon>Endopterygota</taxon>
        <taxon>Hymenoptera</taxon>
        <taxon>Apocrita</taxon>
        <taxon>Aculeata</taxon>
        <taxon>Apoidea</taxon>
        <taxon>Anthophila</taxon>
        <taxon>Apidae</taxon>
        <taxon>Ceratina</taxon>
        <taxon>Zadontomerus</taxon>
    </lineage>
</organism>
<evidence type="ECO:0000259" key="3">
    <source>
        <dbReference type="PROSITE" id="PS50940"/>
    </source>
</evidence>
<dbReference type="Pfam" id="PF01607">
    <property type="entry name" value="CBM_14"/>
    <property type="match status" value="1"/>
</dbReference>
<keyword evidence="2" id="KW-1133">Transmembrane helix</keyword>
<feature type="transmembrane region" description="Helical" evidence="2">
    <location>
        <begin position="12"/>
        <end position="32"/>
    </location>
</feature>
<dbReference type="AlphaFoldDB" id="A0AAJ7JBC2"/>
<dbReference type="PROSITE" id="PS50940">
    <property type="entry name" value="CHIT_BIND_II"/>
    <property type="match status" value="1"/>
</dbReference>
<dbReference type="InterPro" id="IPR002557">
    <property type="entry name" value="Chitin-bd_dom"/>
</dbReference>
<evidence type="ECO:0000256" key="2">
    <source>
        <dbReference type="SAM" id="Phobius"/>
    </source>
</evidence>
<protein>
    <submittedName>
        <fullName evidence="5">Uncharacterized protein LOC108629987</fullName>
    </submittedName>
</protein>
<feature type="compositionally biased region" description="Polar residues" evidence="1">
    <location>
        <begin position="216"/>
        <end position="230"/>
    </location>
</feature>
<dbReference type="Proteomes" id="UP000694925">
    <property type="component" value="Unplaced"/>
</dbReference>
<dbReference type="PANTHER" id="PTHR22933:SF31">
    <property type="entry name" value="FI18007P1"/>
    <property type="match status" value="1"/>
</dbReference>
<evidence type="ECO:0000256" key="1">
    <source>
        <dbReference type="SAM" id="MobiDB-lite"/>
    </source>
</evidence>
<dbReference type="GeneID" id="108629987"/>
<feature type="region of interest" description="Disordered" evidence="1">
    <location>
        <begin position="202"/>
        <end position="230"/>
    </location>
</feature>